<dbReference type="eggNOG" id="ENOG5031DPM">
    <property type="taxonomic scope" value="Bacteria"/>
</dbReference>
<feature type="domain" description="Gp28/Gp37-like" evidence="1">
    <location>
        <begin position="56"/>
        <end position="557"/>
    </location>
</feature>
<sequence length="590" mass="64379">MPSWAVSPESLASTALSVMTTLVVGPEDDGAPRCDYLKLSARRDARLAQLSQAPMVRIWDHQMRLVGQVQVESLSADELLRDTGTCQFRFPLDSHVARWLRNGRRPDSDVHVTIDPIPTERTWRDRWGGKASLVSFIRAEDGREWCEVKAAHHFEHLKHIIYRNNPITPPEAQGVRFWLLPGPTRSVVYWTTLLALAQQFFPPLTLVDSFADPLRWATINPLDLSPLNWPVQPQFVNPLLDQSMFTVLTASFQNAHAATADVLKASGCHIRAYTWLPEDKDSPHPELEALIGPLARPSRACVVLACEDLSGVTGPTGTIFDSVLSFGAKLLDDSLTEVLLPLDLDGDGRTDPFFRALTLTAPARPKVVFRDGDQTGVIESSYSHAPATAHTVSTGKGSPPLLNDGISFGVKYGLSRLQDLLQGGQLGGTWQVPGTPGLDELYQGQLSNRFLTHKAWTDALRALRSGDYAYIAAHEQSAVGYSVAGALAIQSGLHKNRPRTTKHVRVRNGAPHWVGRDYTLGTRVLHEHGGVLFADQTGALGIRMDPDGLVTRPVQIGEDDDEENPVASALRAVQGIWGAIGAFGGADGGI</sequence>
<evidence type="ECO:0000259" key="1">
    <source>
        <dbReference type="Pfam" id="PF14594"/>
    </source>
</evidence>
<dbReference type="STRING" id="640132.Srot_0077"/>
<keyword evidence="3" id="KW-1185">Reference proteome</keyword>
<dbReference type="EMBL" id="CP001958">
    <property type="protein sequence ID" value="ADG96570.1"/>
    <property type="molecule type" value="Genomic_DNA"/>
</dbReference>
<accession>D6Z9P3</accession>
<name>D6Z9P3_SEGRD</name>
<dbReference type="HOGENOM" id="CLU_032806_0_0_11"/>
<protein>
    <submittedName>
        <fullName evidence="2">Bacteriophage protein</fullName>
    </submittedName>
</protein>
<evidence type="ECO:0000313" key="3">
    <source>
        <dbReference type="Proteomes" id="UP000002247"/>
    </source>
</evidence>
<dbReference type="AlphaFoldDB" id="D6Z9P3"/>
<dbReference type="Pfam" id="PF14594">
    <property type="entry name" value="Sipho_Gp37"/>
    <property type="match status" value="1"/>
</dbReference>
<proteinExistence type="predicted"/>
<reference evidence="2 3" key="1">
    <citation type="journal article" date="2010" name="Stand. Genomic Sci.">
        <title>Complete genome sequence of Segniliparus rotundus type strain (CDC 1076).</title>
        <authorList>
            <person name="Sikorski J."/>
            <person name="Lapidus A."/>
            <person name="Copeland A."/>
            <person name="Misra M."/>
            <person name="Glavina Del Rio T."/>
            <person name="Nolan M."/>
            <person name="Lucas S."/>
            <person name="Chen F."/>
            <person name="Tice H."/>
            <person name="Cheng J.F."/>
            <person name="Jando M."/>
            <person name="Schneider S."/>
            <person name="Bruce D."/>
            <person name="Goodwin L."/>
            <person name="Pitluck S."/>
            <person name="Liolios K."/>
            <person name="Mikhailova N."/>
            <person name="Pati A."/>
            <person name="Ivanova N."/>
            <person name="Mavromatis K."/>
            <person name="Chen A."/>
            <person name="Palaniappan K."/>
            <person name="Chertkov O."/>
            <person name="Land M."/>
            <person name="Hauser L."/>
            <person name="Chang Y.J."/>
            <person name="Jeffries C.D."/>
            <person name="Brettin T."/>
            <person name="Detter J.C."/>
            <person name="Han C."/>
            <person name="Rohde M."/>
            <person name="Goker M."/>
            <person name="Bristow J."/>
            <person name="Eisen J.A."/>
            <person name="Markowitz V."/>
            <person name="Hugenholtz P."/>
            <person name="Kyrpides N.C."/>
            <person name="Klenk H.P."/>
        </authorList>
    </citation>
    <scope>NUCLEOTIDE SEQUENCE [LARGE SCALE GENOMIC DNA]</scope>
    <source>
        <strain evidence="3">ATCC BAA-972 / CDC 1076 / CIP 108378 / DSM 44985 / JCM 13578</strain>
    </source>
</reference>
<dbReference type="InterPro" id="IPR029432">
    <property type="entry name" value="Gp28/Gp37-like_dom"/>
</dbReference>
<dbReference type="KEGG" id="srt:Srot_0077"/>
<evidence type="ECO:0000313" key="2">
    <source>
        <dbReference type="EMBL" id="ADG96570.1"/>
    </source>
</evidence>
<dbReference type="Proteomes" id="UP000002247">
    <property type="component" value="Chromosome"/>
</dbReference>
<organism evidence="2 3">
    <name type="scientific">Segniliparus rotundus (strain ATCC BAA-972 / CDC 1076 / CIP 108378 / DSM 44985 / JCM 13578)</name>
    <dbReference type="NCBI Taxonomy" id="640132"/>
    <lineage>
        <taxon>Bacteria</taxon>
        <taxon>Bacillati</taxon>
        <taxon>Actinomycetota</taxon>
        <taxon>Actinomycetes</taxon>
        <taxon>Mycobacteriales</taxon>
        <taxon>Segniliparaceae</taxon>
        <taxon>Segniliparus</taxon>
    </lineage>
</organism>
<dbReference type="RefSeq" id="WP_013137026.1">
    <property type="nucleotide sequence ID" value="NC_014168.1"/>
</dbReference>
<dbReference type="OrthoDB" id="4410004at2"/>
<gene>
    <name evidence="2" type="ordered locus">Srot_0077</name>
</gene>